<comment type="similarity">
    <text evidence="4 14">Belongs to the cytochrome P450 family.</text>
</comment>
<keyword evidence="9 14" id="KW-0560">Oxidoreductase</keyword>
<evidence type="ECO:0000256" key="12">
    <source>
        <dbReference type="ARBA" id="ARBA00023136"/>
    </source>
</evidence>
<dbReference type="Gene3D" id="1.10.630.10">
    <property type="entry name" value="Cytochrome P450"/>
    <property type="match status" value="1"/>
</dbReference>
<evidence type="ECO:0000256" key="4">
    <source>
        <dbReference type="ARBA" id="ARBA00010617"/>
    </source>
</evidence>
<dbReference type="PANTHER" id="PTHR24300">
    <property type="entry name" value="CYTOCHROME P450 508A4-RELATED"/>
    <property type="match status" value="1"/>
</dbReference>
<keyword evidence="7" id="KW-0256">Endoplasmic reticulum</keyword>
<dbReference type="Ensembl" id="ENSVKKT00000002269.1">
    <property type="protein sequence ID" value="ENSVKKP00000002201.1"/>
    <property type="gene ID" value="ENSVKKG00000001780.1"/>
</dbReference>
<dbReference type="InterPro" id="IPR036396">
    <property type="entry name" value="Cyt_P450_sf"/>
</dbReference>
<sequence length="460" mass="52823">METIGADDILLFCVLFTLFFSSFKLYKKKSQLPPGPVPWFFLGNLLKKDMLPLSKYYSKVRTYGPIFTVWLGPKPLVVLCGYEVVKDALVHHAEEFGGRPFIPVHDKLAKGQGFLGSKDETKWRELRRFTLTTLRDFGMGKNSMSERIREESLSLLKEIAATQVLCLKTSLPLVQKITMRKLCASSLFQLYNSLPQIMDYFPGFHQMMLADSEKLCASIREKIAVSRQNLDPQNPNGFIESFLVRSEEDFYSDGDLVMSVFALFLAAAAVTSDALLFSLVLMAKHPHIQAKVQEEIDEAVGTMRLPCSEDRKRMPFTNAVVHECQRYQIFNPEILSRKVTCHIKFRGYSIPKGTTVLPLLTSVHYDPLQWETPEKFNPNHFLDEKGHFRRRDAFMPFSAGKRSCLGESLARMELFLFFSILLQKFTFQMAGEAKNMDPFSLFLAYKRRKHPQMEAIRRSV</sequence>
<dbReference type="InterPro" id="IPR002401">
    <property type="entry name" value="Cyt_P450_E_grp-I"/>
</dbReference>
<dbReference type="InterPro" id="IPR017972">
    <property type="entry name" value="Cyt_P450_CS"/>
</dbReference>
<keyword evidence="12 15" id="KW-0472">Membrane</keyword>
<evidence type="ECO:0000256" key="3">
    <source>
        <dbReference type="ARBA" id="ARBA00004406"/>
    </source>
</evidence>
<protein>
    <recommendedName>
        <fullName evidence="18">Cytochrome P450 monooxygenase</fullName>
    </recommendedName>
</protein>
<dbReference type="Pfam" id="PF00067">
    <property type="entry name" value="p450"/>
    <property type="match status" value="2"/>
</dbReference>
<feature type="transmembrane region" description="Helical" evidence="15">
    <location>
        <begin position="9"/>
        <end position="26"/>
    </location>
</feature>
<proteinExistence type="inferred from homology"/>
<evidence type="ECO:0000256" key="2">
    <source>
        <dbReference type="ARBA" id="ARBA00004174"/>
    </source>
</evidence>
<dbReference type="PANTHER" id="PTHR24300:SF389">
    <property type="entry name" value="CYTOCHROME P450 2C20"/>
    <property type="match status" value="1"/>
</dbReference>
<keyword evidence="6 13" id="KW-0479">Metal-binding</keyword>
<evidence type="ECO:0000256" key="14">
    <source>
        <dbReference type="RuleBase" id="RU000461"/>
    </source>
</evidence>
<evidence type="ECO:0000256" key="7">
    <source>
        <dbReference type="ARBA" id="ARBA00022824"/>
    </source>
</evidence>
<dbReference type="GO" id="GO:0006805">
    <property type="term" value="P:xenobiotic metabolic process"/>
    <property type="evidence" value="ECO:0007669"/>
    <property type="project" value="TreeGrafter"/>
</dbReference>
<dbReference type="PRINTS" id="PR00385">
    <property type="entry name" value="P450"/>
</dbReference>
<evidence type="ECO:0000256" key="11">
    <source>
        <dbReference type="ARBA" id="ARBA00023033"/>
    </source>
</evidence>
<accession>A0A8D2IZH1</accession>
<evidence type="ECO:0000256" key="9">
    <source>
        <dbReference type="ARBA" id="ARBA00023002"/>
    </source>
</evidence>
<keyword evidence="5 13" id="KW-0349">Heme</keyword>
<reference evidence="16" key="1">
    <citation type="submission" date="2025-08" db="UniProtKB">
        <authorList>
            <consortium name="Ensembl"/>
        </authorList>
    </citation>
    <scope>IDENTIFICATION</scope>
</reference>
<feature type="binding site" description="axial binding residue" evidence="13">
    <location>
        <position position="404"/>
    </location>
    <ligand>
        <name>heme</name>
        <dbReference type="ChEBI" id="CHEBI:30413"/>
    </ligand>
    <ligandPart>
        <name>Fe</name>
        <dbReference type="ChEBI" id="CHEBI:18248"/>
    </ligandPart>
</feature>
<dbReference type="Proteomes" id="UP000694545">
    <property type="component" value="Unplaced"/>
</dbReference>
<dbReference type="InterPro" id="IPR001128">
    <property type="entry name" value="Cyt_P450"/>
</dbReference>
<dbReference type="InterPro" id="IPR050182">
    <property type="entry name" value="Cytochrome_P450_fam2"/>
</dbReference>
<keyword evidence="10 13" id="KW-0408">Iron</keyword>
<keyword evidence="8" id="KW-0492">Microsome</keyword>
<evidence type="ECO:0008006" key="18">
    <source>
        <dbReference type="Google" id="ProtNLM"/>
    </source>
</evidence>
<evidence type="ECO:0000313" key="16">
    <source>
        <dbReference type="Ensembl" id="ENSVKKP00000002201.1"/>
    </source>
</evidence>
<name>A0A8D2IZH1_VARKO</name>
<evidence type="ECO:0000256" key="1">
    <source>
        <dbReference type="ARBA" id="ARBA00001971"/>
    </source>
</evidence>
<evidence type="ECO:0000256" key="10">
    <source>
        <dbReference type="ARBA" id="ARBA00023004"/>
    </source>
</evidence>
<evidence type="ECO:0000256" key="5">
    <source>
        <dbReference type="ARBA" id="ARBA00022617"/>
    </source>
</evidence>
<reference evidence="16" key="2">
    <citation type="submission" date="2025-09" db="UniProtKB">
        <authorList>
            <consortium name="Ensembl"/>
        </authorList>
    </citation>
    <scope>IDENTIFICATION</scope>
</reference>
<evidence type="ECO:0000256" key="13">
    <source>
        <dbReference type="PIRSR" id="PIRSR602401-1"/>
    </source>
</evidence>
<keyword evidence="15" id="KW-1133">Transmembrane helix</keyword>
<dbReference type="GO" id="GO:0020037">
    <property type="term" value="F:heme binding"/>
    <property type="evidence" value="ECO:0007669"/>
    <property type="project" value="InterPro"/>
</dbReference>
<comment type="cofactor">
    <cofactor evidence="1 13">
        <name>heme</name>
        <dbReference type="ChEBI" id="CHEBI:30413"/>
    </cofactor>
</comment>
<feature type="transmembrane region" description="Helical" evidence="15">
    <location>
        <begin position="256"/>
        <end position="281"/>
    </location>
</feature>
<comment type="subcellular location">
    <subcellularLocation>
        <location evidence="3">Endoplasmic reticulum membrane</location>
        <topology evidence="3">Peripheral membrane protein</topology>
    </subcellularLocation>
    <subcellularLocation>
        <location evidence="2">Microsome membrane</location>
        <topology evidence="2">Peripheral membrane protein</topology>
    </subcellularLocation>
</comment>
<dbReference type="GO" id="GO:0005506">
    <property type="term" value="F:iron ion binding"/>
    <property type="evidence" value="ECO:0007669"/>
    <property type="project" value="InterPro"/>
</dbReference>
<evidence type="ECO:0000256" key="6">
    <source>
        <dbReference type="ARBA" id="ARBA00022723"/>
    </source>
</evidence>
<dbReference type="OMA" id="NADEMAY"/>
<dbReference type="GO" id="GO:0005789">
    <property type="term" value="C:endoplasmic reticulum membrane"/>
    <property type="evidence" value="ECO:0007669"/>
    <property type="project" value="UniProtKB-SubCell"/>
</dbReference>
<dbReference type="AlphaFoldDB" id="A0A8D2IZH1"/>
<dbReference type="GO" id="GO:0016712">
    <property type="term" value="F:oxidoreductase activity, acting on paired donors, with incorporation or reduction of molecular oxygen, reduced flavin or flavoprotein as one donor, and incorporation of one atom of oxygen"/>
    <property type="evidence" value="ECO:0007669"/>
    <property type="project" value="TreeGrafter"/>
</dbReference>
<evidence type="ECO:0000313" key="17">
    <source>
        <dbReference type="Proteomes" id="UP000694545"/>
    </source>
</evidence>
<keyword evidence="15" id="KW-0812">Transmembrane</keyword>
<dbReference type="PROSITE" id="PS00086">
    <property type="entry name" value="CYTOCHROME_P450"/>
    <property type="match status" value="1"/>
</dbReference>
<keyword evidence="11 14" id="KW-0503">Monooxygenase</keyword>
<dbReference type="FunFam" id="1.10.630.10:FF:000238">
    <property type="entry name" value="Cytochrome P450 2A6"/>
    <property type="match status" value="1"/>
</dbReference>
<evidence type="ECO:0000256" key="15">
    <source>
        <dbReference type="SAM" id="Phobius"/>
    </source>
</evidence>
<organism evidence="16 17">
    <name type="scientific">Varanus komodoensis</name>
    <name type="common">Komodo dragon</name>
    <dbReference type="NCBI Taxonomy" id="61221"/>
    <lineage>
        <taxon>Eukaryota</taxon>
        <taxon>Metazoa</taxon>
        <taxon>Chordata</taxon>
        <taxon>Craniata</taxon>
        <taxon>Vertebrata</taxon>
        <taxon>Euteleostomi</taxon>
        <taxon>Lepidosauria</taxon>
        <taxon>Squamata</taxon>
        <taxon>Bifurcata</taxon>
        <taxon>Unidentata</taxon>
        <taxon>Episquamata</taxon>
        <taxon>Toxicofera</taxon>
        <taxon>Anguimorpha</taxon>
        <taxon>Paleoanguimorpha</taxon>
        <taxon>Varanoidea</taxon>
        <taxon>Varanidae</taxon>
        <taxon>Varanus</taxon>
    </lineage>
</organism>
<keyword evidence="17" id="KW-1185">Reference proteome</keyword>
<dbReference type="GO" id="GO:0019373">
    <property type="term" value="P:epoxygenase P450 pathway"/>
    <property type="evidence" value="ECO:0007669"/>
    <property type="project" value="TreeGrafter"/>
</dbReference>
<dbReference type="PRINTS" id="PR00463">
    <property type="entry name" value="EP450I"/>
</dbReference>
<evidence type="ECO:0000256" key="8">
    <source>
        <dbReference type="ARBA" id="ARBA00022848"/>
    </source>
</evidence>
<dbReference type="SUPFAM" id="SSF48264">
    <property type="entry name" value="Cytochrome P450"/>
    <property type="match status" value="1"/>
</dbReference>
<dbReference type="GO" id="GO:0008392">
    <property type="term" value="F:arachidonate epoxygenase activity"/>
    <property type="evidence" value="ECO:0007669"/>
    <property type="project" value="TreeGrafter"/>
</dbReference>